<comment type="caution">
    <text evidence="1">The sequence shown here is derived from an EMBL/GenBank/DDBJ whole genome shotgun (WGS) entry which is preliminary data.</text>
</comment>
<gene>
    <name evidence="1" type="ORF">AVEN_169924_1</name>
</gene>
<proteinExistence type="predicted"/>
<dbReference type="EMBL" id="BGPR01000732">
    <property type="protein sequence ID" value="GBM33393.1"/>
    <property type="molecule type" value="Genomic_DNA"/>
</dbReference>
<dbReference type="OrthoDB" id="8197165at2759"/>
<reference evidence="1 2" key="1">
    <citation type="journal article" date="2019" name="Sci. Rep.">
        <title>Orb-weaving spider Araneus ventricosus genome elucidates the spidroin gene catalogue.</title>
        <authorList>
            <person name="Kono N."/>
            <person name="Nakamura H."/>
            <person name="Ohtoshi R."/>
            <person name="Moran D.A.P."/>
            <person name="Shinohara A."/>
            <person name="Yoshida Y."/>
            <person name="Fujiwara M."/>
            <person name="Mori M."/>
            <person name="Tomita M."/>
            <person name="Arakawa K."/>
        </authorList>
    </citation>
    <scope>NUCLEOTIDE SEQUENCE [LARGE SCALE GENOMIC DNA]</scope>
</reference>
<name>A0A4Y2EW08_ARAVE</name>
<organism evidence="1 2">
    <name type="scientific">Araneus ventricosus</name>
    <name type="common">Orbweaver spider</name>
    <name type="synonym">Epeira ventricosa</name>
    <dbReference type="NCBI Taxonomy" id="182803"/>
    <lineage>
        <taxon>Eukaryota</taxon>
        <taxon>Metazoa</taxon>
        <taxon>Ecdysozoa</taxon>
        <taxon>Arthropoda</taxon>
        <taxon>Chelicerata</taxon>
        <taxon>Arachnida</taxon>
        <taxon>Araneae</taxon>
        <taxon>Araneomorphae</taxon>
        <taxon>Entelegynae</taxon>
        <taxon>Araneoidea</taxon>
        <taxon>Araneidae</taxon>
        <taxon>Araneus</taxon>
    </lineage>
</organism>
<dbReference type="Proteomes" id="UP000499080">
    <property type="component" value="Unassembled WGS sequence"/>
</dbReference>
<keyword evidence="2" id="KW-1185">Reference proteome</keyword>
<accession>A0A4Y2EW08</accession>
<evidence type="ECO:0000313" key="1">
    <source>
        <dbReference type="EMBL" id="GBM33393.1"/>
    </source>
</evidence>
<sequence length="120" mass="13496">MGMRRGLYAGSLFHWEYNNVGVDVAWLTDPSPMAGRTSFRREVAGENEKEKRIVRSVKKNIHRKFKDEMGLLVDSSKQGFGISNDGNTTRLLFSDPEIGSQIDGIDVQLIKMLKVILGKP</sequence>
<dbReference type="AlphaFoldDB" id="A0A4Y2EW08"/>
<protein>
    <submittedName>
        <fullName evidence="1">Uncharacterized protein</fullName>
    </submittedName>
</protein>
<evidence type="ECO:0000313" key="2">
    <source>
        <dbReference type="Proteomes" id="UP000499080"/>
    </source>
</evidence>